<dbReference type="InterPro" id="IPR005149">
    <property type="entry name" value="Tscrpt_reg_PadR_N"/>
</dbReference>
<protein>
    <submittedName>
        <fullName evidence="2">Helix-turn-helix transcriptional regulator</fullName>
    </submittedName>
</protein>
<dbReference type="InterPro" id="IPR036388">
    <property type="entry name" value="WH-like_DNA-bd_sf"/>
</dbReference>
<dbReference type="Pfam" id="PF03551">
    <property type="entry name" value="PadR"/>
    <property type="match status" value="1"/>
</dbReference>
<evidence type="ECO:0000313" key="3">
    <source>
        <dbReference type="Proteomes" id="UP001168552"/>
    </source>
</evidence>
<evidence type="ECO:0000259" key="1">
    <source>
        <dbReference type="Pfam" id="PF03551"/>
    </source>
</evidence>
<sequence length="112" mass="12565">MKGTYLGEFEELVLLTVAVLYDEAYGVAVKEEIEKQTERSVSIGAVHAAMVRLEEKGFLESRFGEATAERGGKRKKLYTVTTAGQKALKEALDVRQRLWNKIPDMVFNLKLG</sequence>
<name>A0ABT8F4J7_9BACT</name>
<proteinExistence type="predicted"/>
<accession>A0ABT8F4J7</accession>
<feature type="domain" description="Transcription regulator PadR N-terminal" evidence="1">
    <location>
        <begin position="22"/>
        <end position="90"/>
    </location>
</feature>
<evidence type="ECO:0000313" key="2">
    <source>
        <dbReference type="EMBL" id="MDN4165146.1"/>
    </source>
</evidence>
<dbReference type="Proteomes" id="UP001168552">
    <property type="component" value="Unassembled WGS sequence"/>
</dbReference>
<dbReference type="EMBL" id="JAUHJS010000003">
    <property type="protein sequence ID" value="MDN4165146.1"/>
    <property type="molecule type" value="Genomic_DNA"/>
</dbReference>
<dbReference type="InterPro" id="IPR036390">
    <property type="entry name" value="WH_DNA-bd_sf"/>
</dbReference>
<dbReference type="Gene3D" id="1.10.10.10">
    <property type="entry name" value="Winged helix-like DNA-binding domain superfamily/Winged helix DNA-binding domain"/>
    <property type="match status" value="1"/>
</dbReference>
<comment type="caution">
    <text evidence="2">The sequence shown here is derived from an EMBL/GenBank/DDBJ whole genome shotgun (WGS) entry which is preliminary data.</text>
</comment>
<organism evidence="2 3">
    <name type="scientific">Shiella aurantiaca</name>
    <dbReference type="NCBI Taxonomy" id="3058365"/>
    <lineage>
        <taxon>Bacteria</taxon>
        <taxon>Pseudomonadati</taxon>
        <taxon>Bacteroidota</taxon>
        <taxon>Cytophagia</taxon>
        <taxon>Cytophagales</taxon>
        <taxon>Shiellaceae</taxon>
        <taxon>Shiella</taxon>
    </lineage>
</organism>
<keyword evidence="3" id="KW-1185">Reference proteome</keyword>
<dbReference type="RefSeq" id="WP_320003675.1">
    <property type="nucleotide sequence ID" value="NZ_JAUHJS010000003.1"/>
</dbReference>
<reference evidence="2" key="1">
    <citation type="submission" date="2023-06" db="EMBL/GenBank/DDBJ databases">
        <title>Cytophagales bacterium Strain LB-30, isolated from soil.</title>
        <authorList>
            <person name="Liu B."/>
        </authorList>
    </citation>
    <scope>NUCLEOTIDE SEQUENCE</scope>
    <source>
        <strain evidence="2">LB-30</strain>
    </source>
</reference>
<dbReference type="SUPFAM" id="SSF46785">
    <property type="entry name" value="Winged helix' DNA-binding domain"/>
    <property type="match status" value="1"/>
</dbReference>
<gene>
    <name evidence="2" type="ORF">QWY31_06515</name>
</gene>